<keyword evidence="4" id="KW-1185">Reference proteome</keyword>
<dbReference type="Proteomes" id="UP000254601">
    <property type="component" value="Unassembled WGS sequence"/>
</dbReference>
<dbReference type="GO" id="GO:0003730">
    <property type="term" value="F:mRNA 3'-UTR binding"/>
    <property type="evidence" value="ECO:0007669"/>
    <property type="project" value="TreeGrafter"/>
</dbReference>
<dbReference type="GO" id="GO:0043488">
    <property type="term" value="P:regulation of mRNA stability"/>
    <property type="evidence" value="ECO:0007669"/>
    <property type="project" value="TreeGrafter"/>
</dbReference>
<protein>
    <submittedName>
        <fullName evidence="3">Cold shock domain protein CspD</fullName>
    </submittedName>
</protein>
<dbReference type="AlphaFoldDB" id="A0A380N076"/>
<evidence type="ECO:0000256" key="1">
    <source>
        <dbReference type="SAM" id="Phobius"/>
    </source>
</evidence>
<gene>
    <name evidence="3" type="ORF">NCTC13337_02202</name>
</gene>
<evidence type="ECO:0000313" key="3">
    <source>
        <dbReference type="EMBL" id="SUO97147.1"/>
    </source>
</evidence>
<accession>A0A380N076</accession>
<proteinExistence type="predicted"/>
<evidence type="ECO:0000259" key="2">
    <source>
        <dbReference type="PROSITE" id="PS51857"/>
    </source>
</evidence>
<feature type="domain" description="CSD" evidence="2">
    <location>
        <begin position="17"/>
        <end position="81"/>
    </location>
</feature>
<dbReference type="SUPFAM" id="SSF50249">
    <property type="entry name" value="Nucleic acid-binding proteins"/>
    <property type="match status" value="1"/>
</dbReference>
<reference evidence="3 4" key="1">
    <citation type="submission" date="2018-06" db="EMBL/GenBank/DDBJ databases">
        <authorList>
            <consortium name="Pathogen Informatics"/>
            <person name="Doyle S."/>
        </authorList>
    </citation>
    <scope>NUCLEOTIDE SEQUENCE [LARGE SCALE GENOMIC DNA]</scope>
    <source>
        <strain evidence="3 4">NCTC13337</strain>
    </source>
</reference>
<keyword evidence="1" id="KW-1133">Transmembrane helix</keyword>
<dbReference type="PROSITE" id="PS51857">
    <property type="entry name" value="CSD_2"/>
    <property type="match status" value="1"/>
</dbReference>
<feature type="transmembrane region" description="Helical" evidence="1">
    <location>
        <begin position="192"/>
        <end position="212"/>
    </location>
</feature>
<sequence>MKSAVSKLFKSAINEPIYHGEIVHWNDKKGYGFIKTANNEPNIFFHISAFAYQNQRPKKGEQVCFTLQTTEFRTNAKRVLLSGHESGLLDSIPYDLPGKKAYLAETAVYILLDMLFYAVLSTISISITLTSLIISGLTFILYSLDKHASLNNHQRIPEASLHIAALLGGWPGALIARPLLRHKTKKNRFIIFFWMSIIVNFFCLYLITWYSVPFV</sequence>
<dbReference type="InterPro" id="IPR010718">
    <property type="entry name" value="DUF1294"/>
</dbReference>
<dbReference type="Pfam" id="PF00313">
    <property type="entry name" value="CSD"/>
    <property type="match status" value="1"/>
</dbReference>
<dbReference type="Gene3D" id="2.40.50.140">
    <property type="entry name" value="Nucleic acid-binding proteins"/>
    <property type="match status" value="1"/>
</dbReference>
<dbReference type="EMBL" id="UHIC01000001">
    <property type="protein sequence ID" value="SUO97147.1"/>
    <property type="molecule type" value="Genomic_DNA"/>
</dbReference>
<feature type="transmembrane region" description="Helical" evidence="1">
    <location>
        <begin position="115"/>
        <end position="141"/>
    </location>
</feature>
<dbReference type="InterPro" id="IPR002059">
    <property type="entry name" value="CSP_DNA-bd"/>
</dbReference>
<dbReference type="RefSeq" id="WP_072576759.1">
    <property type="nucleotide sequence ID" value="NZ_LWHB01000095.1"/>
</dbReference>
<dbReference type="GO" id="GO:0005737">
    <property type="term" value="C:cytoplasm"/>
    <property type="evidence" value="ECO:0007669"/>
    <property type="project" value="TreeGrafter"/>
</dbReference>
<dbReference type="PANTHER" id="PTHR12962:SF1">
    <property type="entry name" value="COLD SHOCK DOMAIN-CONTAINING PROTEIN CG9705"/>
    <property type="match status" value="1"/>
</dbReference>
<dbReference type="PANTHER" id="PTHR12962">
    <property type="entry name" value="CALCIUM-REGULATED HEAT STABLE PROTEIN CRHSP-24-RELATED"/>
    <property type="match status" value="1"/>
</dbReference>
<evidence type="ECO:0000313" key="4">
    <source>
        <dbReference type="Proteomes" id="UP000254601"/>
    </source>
</evidence>
<dbReference type="InterPro" id="IPR052069">
    <property type="entry name" value="Ca-reg_mRNA-binding_domain"/>
</dbReference>
<feature type="transmembrane region" description="Helical" evidence="1">
    <location>
        <begin position="161"/>
        <end position="180"/>
    </location>
</feature>
<keyword evidence="1" id="KW-0812">Transmembrane</keyword>
<dbReference type="Pfam" id="PF06961">
    <property type="entry name" value="DUF1294"/>
    <property type="match status" value="1"/>
</dbReference>
<organism evidence="3 4">
    <name type="scientific">Suttonella ornithocola</name>
    <dbReference type="NCBI Taxonomy" id="279832"/>
    <lineage>
        <taxon>Bacteria</taxon>
        <taxon>Pseudomonadati</taxon>
        <taxon>Pseudomonadota</taxon>
        <taxon>Gammaproteobacteria</taxon>
        <taxon>Cardiobacteriales</taxon>
        <taxon>Cardiobacteriaceae</taxon>
        <taxon>Suttonella</taxon>
    </lineage>
</organism>
<dbReference type="CDD" id="cd04458">
    <property type="entry name" value="CSP_CDS"/>
    <property type="match status" value="1"/>
</dbReference>
<name>A0A380N076_9GAMM</name>
<keyword evidence="1" id="KW-0472">Membrane</keyword>
<dbReference type="OrthoDB" id="72963at2"/>
<dbReference type="InterPro" id="IPR012340">
    <property type="entry name" value="NA-bd_OB-fold"/>
</dbReference>